<dbReference type="EMBL" id="MLAW01000010">
    <property type="protein sequence ID" value="OJJ26144.1"/>
    <property type="molecule type" value="Genomic_DNA"/>
</dbReference>
<accession>A0A1L9QU00</accession>
<organism evidence="1 2">
    <name type="scientific">Roseofilum reptotaenium AO1-A</name>
    <dbReference type="NCBI Taxonomy" id="1925591"/>
    <lineage>
        <taxon>Bacteria</taxon>
        <taxon>Bacillati</taxon>
        <taxon>Cyanobacteriota</taxon>
        <taxon>Cyanophyceae</taxon>
        <taxon>Desertifilales</taxon>
        <taxon>Desertifilaceae</taxon>
        <taxon>Roseofilum</taxon>
    </lineage>
</organism>
<comment type="caution">
    <text evidence="1">The sequence shown here is derived from an EMBL/GenBank/DDBJ whole genome shotgun (WGS) entry which is preliminary data.</text>
</comment>
<gene>
    <name evidence="1" type="ORF">BI308_08155</name>
</gene>
<sequence>MYKIKKLYGSQQGDEFFELELADGERKTVNIWDYSTLYSYPHLYEYLILEQLECKVYLVLEDFLSSIKDTKQWRILDIACGSGLMGKFLKTQSSISVELLIGIDILPIAITALHRDNPHIYDQTYIVGQYKQDALKEEQFNCLIVSGGANHLEISDYESYLDLLQESSYLIFNLTNNQNDRRRMEILQWINARLNCRGNIIYEHRKLMNGSSVKPEAFIYQK</sequence>
<evidence type="ECO:0000313" key="1">
    <source>
        <dbReference type="EMBL" id="OJJ26144.1"/>
    </source>
</evidence>
<dbReference type="Gene3D" id="3.40.50.150">
    <property type="entry name" value="Vaccinia Virus protein VP39"/>
    <property type="match status" value="1"/>
</dbReference>
<dbReference type="AlphaFoldDB" id="A0A1L9QU00"/>
<dbReference type="InterPro" id="IPR029063">
    <property type="entry name" value="SAM-dependent_MTases_sf"/>
</dbReference>
<dbReference type="Proteomes" id="UP000183940">
    <property type="component" value="Unassembled WGS sequence"/>
</dbReference>
<keyword evidence="2" id="KW-1185">Reference proteome</keyword>
<evidence type="ECO:0000313" key="2">
    <source>
        <dbReference type="Proteomes" id="UP000183940"/>
    </source>
</evidence>
<name>A0A1L9QU00_9CYAN</name>
<reference evidence="1" key="1">
    <citation type="submission" date="2016-10" db="EMBL/GenBank/DDBJ databases">
        <title>CRISPR-Cas defence system in Roseofilum reptotaenium: evidence of a bacteriophage-cyanobacterium arms race in the coral black band disease.</title>
        <authorList>
            <person name="Buerger P."/>
            <person name="Wood-Charlson E.M."/>
            <person name="Weynberg K.D."/>
            <person name="Willis B."/>
            <person name="Van Oppen M.J."/>
        </authorList>
    </citation>
    <scope>NUCLEOTIDE SEQUENCE [LARGE SCALE GENOMIC DNA]</scope>
    <source>
        <strain evidence="1">AO1-A</strain>
    </source>
</reference>
<evidence type="ECO:0008006" key="3">
    <source>
        <dbReference type="Google" id="ProtNLM"/>
    </source>
</evidence>
<dbReference type="SUPFAM" id="SSF53335">
    <property type="entry name" value="S-adenosyl-L-methionine-dependent methyltransferases"/>
    <property type="match status" value="1"/>
</dbReference>
<proteinExistence type="predicted"/>
<dbReference type="STRING" id="1925591.BI308_08155"/>
<protein>
    <recommendedName>
        <fullName evidence="3">Methyltransferase domain-containing protein</fullName>
    </recommendedName>
</protein>